<dbReference type="Proteomes" id="UP000078559">
    <property type="component" value="Chromosome 3"/>
</dbReference>
<evidence type="ECO:0000313" key="1">
    <source>
        <dbReference type="EMBL" id="KUI67330.1"/>
    </source>
</evidence>
<name>A0A194VU47_CYTMA</name>
<protein>
    <submittedName>
        <fullName evidence="1">Uncharacterized protein</fullName>
    </submittedName>
</protein>
<dbReference type="EMBL" id="CM003100">
    <property type="protein sequence ID" value="KUI67330.1"/>
    <property type="molecule type" value="Genomic_DNA"/>
</dbReference>
<dbReference type="AlphaFoldDB" id="A0A194VU47"/>
<accession>A0A194VU47</accession>
<keyword evidence="2" id="KW-1185">Reference proteome</keyword>
<organism evidence="1 2">
    <name type="scientific">Cytospora mali</name>
    <name type="common">Apple Valsa canker fungus</name>
    <name type="synonym">Valsa mali</name>
    <dbReference type="NCBI Taxonomy" id="578113"/>
    <lineage>
        <taxon>Eukaryota</taxon>
        <taxon>Fungi</taxon>
        <taxon>Dikarya</taxon>
        <taxon>Ascomycota</taxon>
        <taxon>Pezizomycotina</taxon>
        <taxon>Sordariomycetes</taxon>
        <taxon>Sordariomycetidae</taxon>
        <taxon>Diaporthales</taxon>
        <taxon>Cytosporaceae</taxon>
        <taxon>Cytospora</taxon>
    </lineage>
</organism>
<reference evidence="1" key="1">
    <citation type="submission" date="2014-12" db="EMBL/GenBank/DDBJ databases">
        <title>Genome Sequence of Valsa Canker Pathogens Uncovers a Specific Adaption of Colonization on Woody Bark.</title>
        <authorList>
            <person name="Yin Z."/>
            <person name="Liu H."/>
            <person name="Gao X."/>
            <person name="Li Z."/>
            <person name="Song N."/>
            <person name="Ke X."/>
            <person name="Dai Q."/>
            <person name="Wu Y."/>
            <person name="Sun Y."/>
            <person name="Xu J.-R."/>
            <person name="Kang Z.K."/>
            <person name="Wang L."/>
            <person name="Huang L."/>
        </authorList>
    </citation>
    <scope>NUCLEOTIDE SEQUENCE [LARGE SCALE GENOMIC DNA]</scope>
    <source>
        <strain evidence="1">03-8</strain>
    </source>
</reference>
<gene>
    <name evidence="1" type="ORF">VM1G_02916</name>
</gene>
<evidence type="ECO:0000313" key="2">
    <source>
        <dbReference type="Proteomes" id="UP000078559"/>
    </source>
</evidence>
<sequence length="109" mass="11348">MGLAAAITAQIEADYDGVTAEYYFYDGAETAWDDFPGDYDGSASDAAAAFGDIIANYAVDNDAQVMCGDLPDPDGLVATGLWAFDDGSNYDVLGTTTAESYLAACEAVE</sequence>
<proteinExistence type="predicted"/>